<reference evidence="1" key="1">
    <citation type="journal article" date="2014" name="Front. Microbiol.">
        <title>High frequency of phylogenetically diverse reductive dehalogenase-homologous genes in deep subseafloor sedimentary metagenomes.</title>
        <authorList>
            <person name="Kawai M."/>
            <person name="Futagami T."/>
            <person name="Toyoda A."/>
            <person name="Takaki Y."/>
            <person name="Nishi S."/>
            <person name="Hori S."/>
            <person name="Arai W."/>
            <person name="Tsubouchi T."/>
            <person name="Morono Y."/>
            <person name="Uchiyama I."/>
            <person name="Ito T."/>
            <person name="Fujiyama A."/>
            <person name="Inagaki F."/>
            <person name="Takami H."/>
        </authorList>
    </citation>
    <scope>NUCLEOTIDE SEQUENCE</scope>
    <source>
        <strain evidence="1">Expedition CK06-06</strain>
    </source>
</reference>
<sequence>MDAGSALSGHYDTEYSKGEIMIKFMNLLGYDAISLGSMDFKYKMDEILDLNDKAEFPILSANLVSKQDKSLVFDAYTIIESSGRNIAIIGISPYPLEESSESDIIEKYETIDPIEAINKIIDDLRLKANIIIYLLVKF</sequence>
<dbReference type="GO" id="GO:0016787">
    <property type="term" value="F:hydrolase activity"/>
    <property type="evidence" value="ECO:0007669"/>
    <property type="project" value="InterPro"/>
</dbReference>
<gene>
    <name evidence="1" type="ORF">S01H4_09022</name>
</gene>
<dbReference type="PANTHER" id="PTHR11575:SF24">
    <property type="entry name" value="5'-NUCLEOTIDASE"/>
    <property type="match status" value="1"/>
</dbReference>
<proteinExistence type="predicted"/>
<dbReference type="InterPro" id="IPR029052">
    <property type="entry name" value="Metallo-depent_PP-like"/>
</dbReference>
<dbReference type="InterPro" id="IPR006179">
    <property type="entry name" value="5_nucleotidase/apyrase"/>
</dbReference>
<protein>
    <submittedName>
        <fullName evidence="1">Uncharacterized protein</fullName>
    </submittedName>
</protein>
<dbReference type="AlphaFoldDB" id="X0ZSN0"/>
<dbReference type="EMBL" id="BART01003190">
    <property type="protein sequence ID" value="GAG72815.1"/>
    <property type="molecule type" value="Genomic_DNA"/>
</dbReference>
<dbReference type="SUPFAM" id="SSF56300">
    <property type="entry name" value="Metallo-dependent phosphatases"/>
    <property type="match status" value="1"/>
</dbReference>
<dbReference type="GO" id="GO:0009166">
    <property type="term" value="P:nucleotide catabolic process"/>
    <property type="evidence" value="ECO:0007669"/>
    <property type="project" value="InterPro"/>
</dbReference>
<comment type="caution">
    <text evidence="1">The sequence shown here is derived from an EMBL/GenBank/DDBJ whole genome shotgun (WGS) entry which is preliminary data.</text>
</comment>
<dbReference type="PANTHER" id="PTHR11575">
    <property type="entry name" value="5'-NUCLEOTIDASE-RELATED"/>
    <property type="match status" value="1"/>
</dbReference>
<evidence type="ECO:0000313" key="1">
    <source>
        <dbReference type="EMBL" id="GAG72815.1"/>
    </source>
</evidence>
<name>X0ZSN0_9ZZZZ</name>
<accession>X0ZSN0</accession>
<organism evidence="1">
    <name type="scientific">marine sediment metagenome</name>
    <dbReference type="NCBI Taxonomy" id="412755"/>
    <lineage>
        <taxon>unclassified sequences</taxon>
        <taxon>metagenomes</taxon>
        <taxon>ecological metagenomes</taxon>
    </lineage>
</organism>
<dbReference type="Gene3D" id="3.60.21.10">
    <property type="match status" value="1"/>
</dbReference>